<feature type="compositionally biased region" description="Basic and acidic residues" evidence="1">
    <location>
        <begin position="1"/>
        <end position="14"/>
    </location>
</feature>
<protein>
    <submittedName>
        <fullName evidence="2">Uncharacterized protein</fullName>
    </submittedName>
</protein>
<comment type="caution">
    <text evidence="2">The sequence shown here is derived from an EMBL/GenBank/DDBJ whole genome shotgun (WGS) entry which is preliminary data.</text>
</comment>
<gene>
    <name evidence="2" type="ORF">TNCV_4338221</name>
</gene>
<dbReference type="Proteomes" id="UP000887159">
    <property type="component" value="Unassembled WGS sequence"/>
</dbReference>
<feature type="region of interest" description="Disordered" evidence="1">
    <location>
        <begin position="1"/>
        <end position="34"/>
    </location>
</feature>
<dbReference type="EMBL" id="BMAU01021341">
    <property type="protein sequence ID" value="GFY16821.1"/>
    <property type="molecule type" value="Genomic_DNA"/>
</dbReference>
<feature type="region of interest" description="Disordered" evidence="1">
    <location>
        <begin position="79"/>
        <end position="133"/>
    </location>
</feature>
<organism evidence="2 3">
    <name type="scientific">Trichonephila clavipes</name>
    <name type="common">Golden silk orbweaver</name>
    <name type="synonym">Nephila clavipes</name>
    <dbReference type="NCBI Taxonomy" id="2585209"/>
    <lineage>
        <taxon>Eukaryota</taxon>
        <taxon>Metazoa</taxon>
        <taxon>Ecdysozoa</taxon>
        <taxon>Arthropoda</taxon>
        <taxon>Chelicerata</taxon>
        <taxon>Arachnida</taxon>
        <taxon>Araneae</taxon>
        <taxon>Araneomorphae</taxon>
        <taxon>Entelegynae</taxon>
        <taxon>Araneoidea</taxon>
        <taxon>Nephilidae</taxon>
        <taxon>Trichonephila</taxon>
    </lineage>
</organism>
<dbReference type="AlphaFoldDB" id="A0A8X6SYT5"/>
<feature type="compositionally biased region" description="Basic and acidic residues" evidence="1">
    <location>
        <begin position="79"/>
        <end position="99"/>
    </location>
</feature>
<proteinExistence type="predicted"/>
<keyword evidence="3" id="KW-1185">Reference proteome</keyword>
<name>A0A8X6SYT5_TRICX</name>
<evidence type="ECO:0000313" key="2">
    <source>
        <dbReference type="EMBL" id="GFY16821.1"/>
    </source>
</evidence>
<evidence type="ECO:0000256" key="1">
    <source>
        <dbReference type="SAM" id="MobiDB-lite"/>
    </source>
</evidence>
<feature type="compositionally biased region" description="Basic and acidic residues" evidence="1">
    <location>
        <begin position="202"/>
        <end position="217"/>
    </location>
</feature>
<reference evidence="2" key="1">
    <citation type="submission" date="2020-08" db="EMBL/GenBank/DDBJ databases">
        <title>Multicomponent nature underlies the extraordinary mechanical properties of spider dragline silk.</title>
        <authorList>
            <person name="Kono N."/>
            <person name="Nakamura H."/>
            <person name="Mori M."/>
            <person name="Yoshida Y."/>
            <person name="Ohtoshi R."/>
            <person name="Malay A.D."/>
            <person name="Moran D.A.P."/>
            <person name="Tomita M."/>
            <person name="Numata K."/>
            <person name="Arakawa K."/>
        </authorList>
    </citation>
    <scope>NUCLEOTIDE SEQUENCE</scope>
</reference>
<sequence length="680" mass="79387">MSEVDEVKTGKETSDSLISEENEERSEGTGNATFDPLLDLQCKFEEITLTLSGGKTTFSELIHQAENEMDERTHHDLGECSTHEQEKNRKSVSWDDDAVKISSTEDLDTLQDDSNPMDNMDSENNKETIPDSRSLIDVIIEMQGRENRNMEWFSKAERRMKEEIKKMNLWGELSYTDAEMAEEKDIKERKKKGVTELTEEWDTNKEAESGDVSKDDDTSVFYQNQGDDKNPETQQSAQLPKEREKNGGINQLSEEQLESEIDREVDRMNIILLNLKEDSHRQYYLKEFSQLAGSRSKLVGAQNKEPVPNLDSFSSDCKEMEEIYWEMMSQLTLKKISDYLHRLEEIKQRHNIVDLSDKTKPGKPSQKVSSKLMKIVEYLFSVKEMSGFGMTNSEVIVDLEQKRQQKRESTPFQVSEKEIHSNDEEMEKDLNEEIFLVLGPYNILEGDDVIDHVKNGIIIQLIDFGYDVYERIKDELSDILIKPIFLVYTNIRKNTLHIFPPEAKWYGKTSIIRIDKRETNRMEEFIYRNPKPISHLNVDVTKFLCKIKEENIFSRVMLRIAIDSLTEEILTRFLNRIYTEQTLLFKQKLALMFQNERAADWFGYSVKTLCTGESPYMYCRWAGFELLEQIINQRKTNKVSFCGLIPNQLPSLIHEIKSLDTYKLKNDFLTKHLRLKEKII</sequence>
<feature type="region of interest" description="Disordered" evidence="1">
    <location>
        <begin position="198"/>
        <end position="257"/>
    </location>
</feature>
<evidence type="ECO:0000313" key="3">
    <source>
        <dbReference type="Proteomes" id="UP000887159"/>
    </source>
</evidence>
<accession>A0A8X6SYT5</accession>